<comment type="caution">
    <text evidence="1">The sequence shown here is derived from an EMBL/GenBank/DDBJ whole genome shotgun (WGS) entry which is preliminary data.</text>
</comment>
<evidence type="ECO:0000313" key="2">
    <source>
        <dbReference type="Proteomes" id="UP000683360"/>
    </source>
</evidence>
<evidence type="ECO:0000313" key="1">
    <source>
        <dbReference type="EMBL" id="CAG2212914.1"/>
    </source>
</evidence>
<dbReference type="EMBL" id="CAJPWZ010001319">
    <property type="protein sequence ID" value="CAG2212914.1"/>
    <property type="molecule type" value="Genomic_DNA"/>
</dbReference>
<gene>
    <name evidence="1" type="ORF">MEDL_26849</name>
</gene>
<organism evidence="1 2">
    <name type="scientific">Mytilus edulis</name>
    <name type="common">Blue mussel</name>
    <dbReference type="NCBI Taxonomy" id="6550"/>
    <lineage>
        <taxon>Eukaryota</taxon>
        <taxon>Metazoa</taxon>
        <taxon>Spiralia</taxon>
        <taxon>Lophotrochozoa</taxon>
        <taxon>Mollusca</taxon>
        <taxon>Bivalvia</taxon>
        <taxon>Autobranchia</taxon>
        <taxon>Pteriomorphia</taxon>
        <taxon>Mytilida</taxon>
        <taxon>Mytiloidea</taxon>
        <taxon>Mytilidae</taxon>
        <taxon>Mytilinae</taxon>
        <taxon>Mytilus</taxon>
    </lineage>
</organism>
<dbReference type="Proteomes" id="UP000683360">
    <property type="component" value="Unassembled WGS sequence"/>
</dbReference>
<protein>
    <submittedName>
        <fullName evidence="1">Uncharacterized protein</fullName>
    </submittedName>
</protein>
<proteinExistence type="predicted"/>
<reference evidence="1" key="1">
    <citation type="submission" date="2021-03" db="EMBL/GenBank/DDBJ databases">
        <authorList>
            <person name="Bekaert M."/>
        </authorList>
    </citation>
    <scope>NUCLEOTIDE SEQUENCE</scope>
</reference>
<dbReference type="AlphaFoldDB" id="A0A8S3S158"/>
<keyword evidence="2" id="KW-1185">Reference proteome</keyword>
<name>A0A8S3S158_MYTED</name>
<accession>A0A8S3S158</accession>
<sequence>MILSNNSRKVSGCHAYKLPHRGYGYENNRARRTSGQCRYKTNSIVDMIRVSTVQDSTVNVVINHLIVDGYEYQPCKRPLTVIAVINHPHRDAILRITVQGTLLGQSISRYKPPHRDGDTSINRSGLLDSQCRYKPPQCGYDTSINCARDSGQSMSL</sequence>